<protein>
    <recommendedName>
        <fullName evidence="3">Transposase</fullName>
    </recommendedName>
</protein>
<gene>
    <name evidence="1" type="ORF">PR048_017443</name>
</gene>
<dbReference type="EMBL" id="JARBHB010000006">
    <property type="protein sequence ID" value="KAJ8880970.1"/>
    <property type="molecule type" value="Genomic_DNA"/>
</dbReference>
<evidence type="ECO:0008006" key="3">
    <source>
        <dbReference type="Google" id="ProtNLM"/>
    </source>
</evidence>
<dbReference type="SUPFAM" id="SSF53098">
    <property type="entry name" value="Ribonuclease H-like"/>
    <property type="match status" value="1"/>
</dbReference>
<evidence type="ECO:0000313" key="1">
    <source>
        <dbReference type="EMBL" id="KAJ8880970.1"/>
    </source>
</evidence>
<name>A0ABQ9H9L4_9NEOP</name>
<reference evidence="1 2" key="1">
    <citation type="submission" date="2023-02" db="EMBL/GenBank/DDBJ databases">
        <title>LHISI_Scaffold_Assembly.</title>
        <authorList>
            <person name="Stuart O.P."/>
            <person name="Cleave R."/>
            <person name="Magrath M.J.L."/>
            <person name="Mikheyev A.S."/>
        </authorList>
    </citation>
    <scope>NUCLEOTIDE SEQUENCE [LARGE SCALE GENOMIC DNA]</scope>
    <source>
        <strain evidence="1">Daus_M_001</strain>
        <tissue evidence="1">Leg muscle</tissue>
    </source>
</reference>
<dbReference type="PANTHER" id="PTHR47241:SF1">
    <property type="entry name" value="BED-TYPE DOMAIN-CONTAINING PROTEIN"/>
    <property type="match status" value="1"/>
</dbReference>
<dbReference type="InterPro" id="IPR052865">
    <property type="entry name" value="Zinc_finger_BED"/>
</dbReference>
<organism evidence="1 2">
    <name type="scientific">Dryococelus australis</name>
    <dbReference type="NCBI Taxonomy" id="614101"/>
    <lineage>
        <taxon>Eukaryota</taxon>
        <taxon>Metazoa</taxon>
        <taxon>Ecdysozoa</taxon>
        <taxon>Arthropoda</taxon>
        <taxon>Hexapoda</taxon>
        <taxon>Insecta</taxon>
        <taxon>Pterygota</taxon>
        <taxon>Neoptera</taxon>
        <taxon>Polyneoptera</taxon>
        <taxon>Phasmatodea</taxon>
        <taxon>Verophasmatodea</taxon>
        <taxon>Anareolatae</taxon>
        <taxon>Phasmatidae</taxon>
        <taxon>Eurycanthinae</taxon>
        <taxon>Dryococelus</taxon>
    </lineage>
</organism>
<dbReference type="InterPro" id="IPR012337">
    <property type="entry name" value="RNaseH-like_sf"/>
</dbReference>
<evidence type="ECO:0000313" key="2">
    <source>
        <dbReference type="Proteomes" id="UP001159363"/>
    </source>
</evidence>
<comment type="caution">
    <text evidence="1">The sequence shown here is derived from an EMBL/GenBank/DDBJ whole genome shotgun (WGS) entry which is preliminary data.</text>
</comment>
<dbReference type="Proteomes" id="UP001159363">
    <property type="component" value="Chromosome 5"/>
</dbReference>
<keyword evidence="2" id="KW-1185">Reference proteome</keyword>
<proteinExistence type="predicted"/>
<accession>A0ABQ9H9L4</accession>
<sequence length="174" mass="20103">MMIAVSKSTWQWIPCMAHTLQLVITNAKKENLGLDDVLSKVRAIAGHYKRSSKARSSLSRWQKQRVLQHELIQDVEMRWNSEYHMMERLLEQQESIAAHLVSKAVETLNSSEWSLVAGIVKILEPIDQATIQLCSDKYPSLSLKSPLIYEIQSVLERHREKRNTEVVSCLQEVY</sequence>
<dbReference type="PANTHER" id="PTHR47241">
    <property type="entry name" value="FINGER PROTEIN, PUTATIVE-RELATED"/>
    <property type="match status" value="1"/>
</dbReference>